<dbReference type="EMBL" id="SRLO01000649">
    <property type="protein sequence ID" value="TNN49589.1"/>
    <property type="molecule type" value="Genomic_DNA"/>
</dbReference>
<feature type="region of interest" description="Disordered" evidence="1">
    <location>
        <begin position="65"/>
        <end position="108"/>
    </location>
</feature>
<dbReference type="Proteomes" id="UP000314294">
    <property type="component" value="Unassembled WGS sequence"/>
</dbReference>
<evidence type="ECO:0000313" key="2">
    <source>
        <dbReference type="EMBL" id="TNN49589.1"/>
    </source>
</evidence>
<sequence>MMDRAKKPPPLREDRPRCITMAEGPETQVRGRVGDAAQTVLYGVDGLVDSDVPKVKLWKDKMIPHPCVSRTPTQSSVPGSCHKAPPEPQEATGSRFHDNDGKEIDFDL</sequence>
<feature type="compositionally biased region" description="Basic and acidic residues" evidence="1">
    <location>
        <begin position="95"/>
        <end position="108"/>
    </location>
</feature>
<protein>
    <submittedName>
        <fullName evidence="2">Uncharacterized protein</fullName>
    </submittedName>
</protein>
<reference evidence="2 3" key="1">
    <citation type="submission" date="2019-03" db="EMBL/GenBank/DDBJ databases">
        <title>First draft genome of Liparis tanakae, snailfish: a comprehensive survey of snailfish specific genes.</title>
        <authorList>
            <person name="Kim W."/>
            <person name="Song I."/>
            <person name="Jeong J.-H."/>
            <person name="Kim D."/>
            <person name="Kim S."/>
            <person name="Ryu S."/>
            <person name="Song J.Y."/>
            <person name="Lee S.K."/>
        </authorList>
    </citation>
    <scope>NUCLEOTIDE SEQUENCE [LARGE SCALE GENOMIC DNA]</scope>
    <source>
        <tissue evidence="2">Muscle</tissue>
    </source>
</reference>
<accession>A0A4Z2G7V2</accession>
<dbReference type="AlphaFoldDB" id="A0A4Z2G7V2"/>
<gene>
    <name evidence="2" type="ORF">EYF80_040207</name>
</gene>
<evidence type="ECO:0000256" key="1">
    <source>
        <dbReference type="SAM" id="MobiDB-lite"/>
    </source>
</evidence>
<organism evidence="2 3">
    <name type="scientific">Liparis tanakae</name>
    <name type="common">Tanaka's snailfish</name>
    <dbReference type="NCBI Taxonomy" id="230148"/>
    <lineage>
        <taxon>Eukaryota</taxon>
        <taxon>Metazoa</taxon>
        <taxon>Chordata</taxon>
        <taxon>Craniata</taxon>
        <taxon>Vertebrata</taxon>
        <taxon>Euteleostomi</taxon>
        <taxon>Actinopterygii</taxon>
        <taxon>Neopterygii</taxon>
        <taxon>Teleostei</taxon>
        <taxon>Neoteleostei</taxon>
        <taxon>Acanthomorphata</taxon>
        <taxon>Eupercaria</taxon>
        <taxon>Perciformes</taxon>
        <taxon>Cottioidei</taxon>
        <taxon>Cottales</taxon>
        <taxon>Liparidae</taxon>
        <taxon>Liparis</taxon>
    </lineage>
</organism>
<evidence type="ECO:0000313" key="3">
    <source>
        <dbReference type="Proteomes" id="UP000314294"/>
    </source>
</evidence>
<proteinExistence type="predicted"/>
<comment type="caution">
    <text evidence="2">The sequence shown here is derived from an EMBL/GenBank/DDBJ whole genome shotgun (WGS) entry which is preliminary data.</text>
</comment>
<keyword evidence="3" id="KW-1185">Reference proteome</keyword>
<name>A0A4Z2G7V2_9TELE</name>